<dbReference type="GO" id="GO:0015833">
    <property type="term" value="P:peptide transport"/>
    <property type="evidence" value="ECO:0007669"/>
    <property type="project" value="InterPro"/>
</dbReference>
<dbReference type="PROSITE" id="PS00211">
    <property type="entry name" value="ABC_TRANSPORTER_1"/>
    <property type="match status" value="1"/>
</dbReference>
<dbReference type="KEGG" id="ccot:CCAX7_56960"/>
<dbReference type="InterPro" id="IPR003439">
    <property type="entry name" value="ABC_transporter-like_ATP-bd"/>
</dbReference>
<dbReference type="AlphaFoldDB" id="A0A402D0C2"/>
<dbReference type="FunCoup" id="A0A402D0C2">
    <property type="interactions" value="190"/>
</dbReference>
<evidence type="ECO:0000313" key="5">
    <source>
        <dbReference type="EMBL" id="BDI33645.1"/>
    </source>
</evidence>
<dbReference type="RefSeq" id="WP_119323024.1">
    <property type="nucleotide sequence ID" value="NZ_AP025739.1"/>
</dbReference>
<keyword evidence="2" id="KW-0813">Transport</keyword>
<keyword evidence="3" id="KW-0547">Nucleotide-binding</keyword>
<dbReference type="PANTHER" id="PTHR43776">
    <property type="entry name" value="TRANSPORT ATP-BINDING PROTEIN"/>
    <property type="match status" value="1"/>
</dbReference>
<sequence length="332" mass="35903">MPLLEVTNLTKHYPLTRQTGPFTHVIDQVRAVDGVDLTLNPAETLGLVGESGCGKSTLGRCILRLIEPTGGTVVFSGEDVLRWPRETLRRNRTQMQIVFQDPFASLDPRQNVGAILAEPLLAHNIVPKSEVKAEVSRLLGLVGLPAESVSRYPHEFSGGQRQRIGIARALALRPKLIVADEPVSALDVSIRAQILDLFQKVQREMGVALIFIAHDLGAVRQVSDRVAVMYLGKIVEIAEANALYDNPRHPYTRALLAAIPSIDGVKANTPKVEGDVPSPIDLPSGCRFRTRCPFAEAICAEQEPPLAAFDGGEAGHASACHFAATLPVLEVA</sequence>
<evidence type="ECO:0000256" key="1">
    <source>
        <dbReference type="ARBA" id="ARBA00005417"/>
    </source>
</evidence>
<gene>
    <name evidence="5" type="ORF">CCAX7_56960</name>
</gene>
<reference evidence="5 6" key="1">
    <citation type="journal article" date="2019" name="Int. J. Syst. Evol. Microbiol.">
        <title>Capsulimonas corticalis gen. nov., sp. nov., an aerobic capsulated bacterium, of a novel bacterial order, Capsulimonadales ord. nov., of the class Armatimonadia of the phylum Armatimonadetes.</title>
        <authorList>
            <person name="Li J."/>
            <person name="Kudo C."/>
            <person name="Tonouchi A."/>
        </authorList>
    </citation>
    <scope>NUCLEOTIDE SEQUENCE [LARGE SCALE GENOMIC DNA]</scope>
    <source>
        <strain evidence="5 6">AX-7</strain>
    </source>
</reference>
<dbReference type="EMBL" id="AP025739">
    <property type="protein sequence ID" value="BDI33645.1"/>
    <property type="molecule type" value="Genomic_DNA"/>
</dbReference>
<accession>A0A402D0C2</accession>
<dbReference type="NCBIfam" id="TIGR01727">
    <property type="entry name" value="oligo_HPY"/>
    <property type="match status" value="1"/>
</dbReference>
<protein>
    <submittedName>
        <fullName evidence="5">Dipeptide/oligopeptide/nickel ABC transporter ATP-binding protein</fullName>
    </submittedName>
</protein>
<comment type="similarity">
    <text evidence="1">Belongs to the ABC transporter superfamily.</text>
</comment>
<organism evidence="5 6">
    <name type="scientific">Capsulimonas corticalis</name>
    <dbReference type="NCBI Taxonomy" id="2219043"/>
    <lineage>
        <taxon>Bacteria</taxon>
        <taxon>Bacillati</taxon>
        <taxon>Armatimonadota</taxon>
        <taxon>Armatimonadia</taxon>
        <taxon>Capsulimonadales</taxon>
        <taxon>Capsulimonadaceae</taxon>
        <taxon>Capsulimonas</taxon>
    </lineage>
</organism>
<keyword evidence="6" id="KW-1185">Reference proteome</keyword>
<dbReference type="GO" id="GO:0005524">
    <property type="term" value="F:ATP binding"/>
    <property type="evidence" value="ECO:0007669"/>
    <property type="project" value="UniProtKB-KW"/>
</dbReference>
<dbReference type="Gene3D" id="3.40.50.300">
    <property type="entry name" value="P-loop containing nucleotide triphosphate hydrolases"/>
    <property type="match status" value="1"/>
</dbReference>
<name>A0A402D0C2_9BACT</name>
<evidence type="ECO:0000256" key="4">
    <source>
        <dbReference type="ARBA" id="ARBA00022840"/>
    </source>
</evidence>
<dbReference type="GO" id="GO:0016887">
    <property type="term" value="F:ATP hydrolysis activity"/>
    <property type="evidence" value="ECO:0007669"/>
    <property type="project" value="InterPro"/>
</dbReference>
<proteinExistence type="inferred from homology"/>
<dbReference type="InterPro" id="IPR050319">
    <property type="entry name" value="ABC_transp_ATP-bind"/>
</dbReference>
<dbReference type="InterPro" id="IPR017871">
    <property type="entry name" value="ABC_transporter-like_CS"/>
</dbReference>
<dbReference type="CDD" id="cd03257">
    <property type="entry name" value="ABC_NikE_OppD_transporters"/>
    <property type="match status" value="1"/>
</dbReference>
<dbReference type="InterPro" id="IPR027417">
    <property type="entry name" value="P-loop_NTPase"/>
</dbReference>
<dbReference type="InterPro" id="IPR003593">
    <property type="entry name" value="AAA+_ATPase"/>
</dbReference>
<dbReference type="SUPFAM" id="SSF52540">
    <property type="entry name" value="P-loop containing nucleoside triphosphate hydrolases"/>
    <property type="match status" value="1"/>
</dbReference>
<dbReference type="Pfam" id="PF08352">
    <property type="entry name" value="oligo_HPY"/>
    <property type="match status" value="1"/>
</dbReference>
<dbReference type="GO" id="GO:0055085">
    <property type="term" value="P:transmembrane transport"/>
    <property type="evidence" value="ECO:0007669"/>
    <property type="project" value="UniProtKB-ARBA"/>
</dbReference>
<dbReference type="FunFam" id="3.40.50.300:FF:000016">
    <property type="entry name" value="Oligopeptide ABC transporter ATP-binding component"/>
    <property type="match status" value="1"/>
</dbReference>
<keyword evidence="4 5" id="KW-0067">ATP-binding</keyword>
<dbReference type="Pfam" id="PF00005">
    <property type="entry name" value="ABC_tran"/>
    <property type="match status" value="1"/>
</dbReference>
<dbReference type="Proteomes" id="UP000287394">
    <property type="component" value="Chromosome"/>
</dbReference>
<dbReference type="PROSITE" id="PS50893">
    <property type="entry name" value="ABC_TRANSPORTER_2"/>
    <property type="match status" value="1"/>
</dbReference>
<dbReference type="OrthoDB" id="9802264at2"/>
<evidence type="ECO:0000256" key="2">
    <source>
        <dbReference type="ARBA" id="ARBA00022448"/>
    </source>
</evidence>
<evidence type="ECO:0000313" key="6">
    <source>
        <dbReference type="Proteomes" id="UP000287394"/>
    </source>
</evidence>
<dbReference type="InterPro" id="IPR013563">
    <property type="entry name" value="Oligopep_ABC_C"/>
</dbReference>
<dbReference type="SMART" id="SM00382">
    <property type="entry name" value="AAA"/>
    <property type="match status" value="1"/>
</dbReference>
<evidence type="ECO:0000256" key="3">
    <source>
        <dbReference type="ARBA" id="ARBA00022741"/>
    </source>
</evidence>
<dbReference type="PANTHER" id="PTHR43776:SF7">
    <property type="entry name" value="D,D-DIPEPTIDE TRANSPORT ATP-BINDING PROTEIN DDPF-RELATED"/>
    <property type="match status" value="1"/>
</dbReference>